<reference evidence="2" key="1">
    <citation type="journal article" date="2020" name="Stud. Mycol.">
        <title>101 Dothideomycetes genomes: a test case for predicting lifestyles and emergence of pathogens.</title>
        <authorList>
            <person name="Haridas S."/>
            <person name="Albert R."/>
            <person name="Binder M."/>
            <person name="Bloem J."/>
            <person name="Labutti K."/>
            <person name="Salamov A."/>
            <person name="Andreopoulos B."/>
            <person name="Baker S."/>
            <person name="Barry K."/>
            <person name="Bills G."/>
            <person name="Bluhm B."/>
            <person name="Cannon C."/>
            <person name="Castanera R."/>
            <person name="Culley D."/>
            <person name="Daum C."/>
            <person name="Ezra D."/>
            <person name="Gonzalez J."/>
            <person name="Henrissat B."/>
            <person name="Kuo A."/>
            <person name="Liang C."/>
            <person name="Lipzen A."/>
            <person name="Lutzoni F."/>
            <person name="Magnuson J."/>
            <person name="Mondo S."/>
            <person name="Nolan M."/>
            <person name="Ohm R."/>
            <person name="Pangilinan J."/>
            <person name="Park H.-J."/>
            <person name="Ramirez L."/>
            <person name="Alfaro M."/>
            <person name="Sun H."/>
            <person name="Tritt A."/>
            <person name="Yoshinaga Y."/>
            <person name="Zwiers L.-H."/>
            <person name="Turgeon B."/>
            <person name="Goodwin S."/>
            <person name="Spatafora J."/>
            <person name="Crous P."/>
            <person name="Grigoriev I."/>
        </authorList>
    </citation>
    <scope>NUCLEOTIDE SEQUENCE</scope>
    <source>
        <strain evidence="2">CBS 260.36</strain>
    </source>
</reference>
<feature type="region of interest" description="Disordered" evidence="1">
    <location>
        <begin position="211"/>
        <end position="235"/>
    </location>
</feature>
<sequence>MDANERGRLTLQNPFYLDYHRLKTVYGVQIIRTPTLLSFAQLQNFFLSYAIDHSLGSFFWSHMDVIAISDELDQHAAIDNGFTTYQSLYLRAVETLRTHTSPNAEDKRWAAIFFAYDRLTLVNVKSYVDVGGWDTQIPFYGTDCDMHSRLSMAGWHTKELYTGLIYDIGHSLPDLGILYRPTVSNKATERGDSGYTDLLSTLDALQRVKNEQASGRNTWQGQQRGGHGEPFYRDPRGFEDAMRMTHDFGRSVFAEKWGHRDCDLEAAGLALDDQWKVTRDWESC</sequence>
<comment type="caution">
    <text evidence="2">The sequence shown here is derived from an EMBL/GenBank/DDBJ whole genome shotgun (WGS) entry which is preliminary data.</text>
</comment>
<keyword evidence="3" id="KW-1185">Reference proteome</keyword>
<proteinExistence type="predicted"/>
<dbReference type="OrthoDB" id="3527108at2759"/>
<evidence type="ECO:0000313" key="3">
    <source>
        <dbReference type="Proteomes" id="UP000799439"/>
    </source>
</evidence>
<gene>
    <name evidence="2" type="ORF">K461DRAFT_279100</name>
</gene>
<evidence type="ECO:0000256" key="1">
    <source>
        <dbReference type="SAM" id="MobiDB-lite"/>
    </source>
</evidence>
<feature type="compositionally biased region" description="Polar residues" evidence="1">
    <location>
        <begin position="211"/>
        <end position="222"/>
    </location>
</feature>
<dbReference type="Proteomes" id="UP000799439">
    <property type="component" value="Unassembled WGS sequence"/>
</dbReference>
<dbReference type="EMBL" id="ML996087">
    <property type="protein sequence ID" value="KAF2151618.1"/>
    <property type="molecule type" value="Genomic_DNA"/>
</dbReference>
<dbReference type="AlphaFoldDB" id="A0A9P4MFZ0"/>
<evidence type="ECO:0000313" key="2">
    <source>
        <dbReference type="EMBL" id="KAF2151618.1"/>
    </source>
</evidence>
<accession>A0A9P4MFZ0</accession>
<organism evidence="2 3">
    <name type="scientific">Myriangium duriaei CBS 260.36</name>
    <dbReference type="NCBI Taxonomy" id="1168546"/>
    <lineage>
        <taxon>Eukaryota</taxon>
        <taxon>Fungi</taxon>
        <taxon>Dikarya</taxon>
        <taxon>Ascomycota</taxon>
        <taxon>Pezizomycotina</taxon>
        <taxon>Dothideomycetes</taxon>
        <taxon>Dothideomycetidae</taxon>
        <taxon>Myriangiales</taxon>
        <taxon>Myriangiaceae</taxon>
        <taxon>Myriangium</taxon>
    </lineage>
</organism>
<feature type="compositionally biased region" description="Basic and acidic residues" evidence="1">
    <location>
        <begin position="226"/>
        <end position="235"/>
    </location>
</feature>
<name>A0A9P4MFZ0_9PEZI</name>
<protein>
    <submittedName>
        <fullName evidence="2">Uncharacterized protein</fullName>
    </submittedName>
</protein>